<dbReference type="Gene3D" id="3.90.1570.10">
    <property type="entry name" value="tt1808, chain A"/>
    <property type="match status" value="1"/>
</dbReference>
<dbReference type="CDD" id="cd06260">
    <property type="entry name" value="DUF820-like"/>
    <property type="match status" value="1"/>
</dbReference>
<evidence type="ECO:0000259" key="1">
    <source>
        <dbReference type="Pfam" id="PF05685"/>
    </source>
</evidence>
<keyword evidence="2" id="KW-0378">Hydrolase</keyword>
<accession>A0ABT3AWW2</accession>
<name>A0ABT3AWW2_9CYAN</name>
<dbReference type="InterPro" id="IPR008538">
    <property type="entry name" value="Uma2"/>
</dbReference>
<dbReference type="SUPFAM" id="SSF52980">
    <property type="entry name" value="Restriction endonuclease-like"/>
    <property type="match status" value="1"/>
</dbReference>
<reference evidence="2 3" key="1">
    <citation type="submission" date="2022-10" db="EMBL/GenBank/DDBJ databases">
        <title>Identification of biosynthetic pathway for the production of the potent trypsin inhibitor radiosumin.</title>
        <authorList>
            <person name="Fewer D.P."/>
            <person name="Delbaje E."/>
            <person name="Ouyang X."/>
            <person name="Agostino P.D."/>
            <person name="Wahlsten M."/>
            <person name="Jokela J."/>
            <person name="Permi P."/>
            <person name="Haapaniemi E."/>
            <person name="Koistinen H."/>
        </authorList>
    </citation>
    <scope>NUCLEOTIDE SEQUENCE [LARGE SCALE GENOMIC DNA]</scope>
    <source>
        <strain evidence="2 3">NIES-515</strain>
    </source>
</reference>
<sequence length="211" mass="24447">MLSSLKELFNEAELADADDPEEKFISSGVSWQMYEALLIKLEDNFHYRVTYLDGILEIVSPSIRHESIKKRLAILLERYLYKKRIQFKPMGSSTIKKQLFKAGAEPDECYCVGEAKNIPDLAIEVTVTSGSIDKLEIYRRLGVTEVWFWESSKLKLYRKREEEPSKFLQTNGYEQIDMSELLPELNIYLLEKCTLISDDIQAIDEFEQGIG</sequence>
<dbReference type="PANTHER" id="PTHR47152:SF4">
    <property type="entry name" value="SLR0445 PROTEIN"/>
    <property type="match status" value="1"/>
</dbReference>
<protein>
    <submittedName>
        <fullName evidence="2">Uma2 family endonuclease</fullName>
    </submittedName>
</protein>
<keyword evidence="3" id="KW-1185">Reference proteome</keyword>
<keyword evidence="2" id="KW-0540">Nuclease</keyword>
<dbReference type="InterPro" id="IPR011335">
    <property type="entry name" value="Restrct_endonuc-II-like"/>
</dbReference>
<dbReference type="EMBL" id="JAOWRF010000134">
    <property type="protein sequence ID" value="MCV3213608.1"/>
    <property type="molecule type" value="Genomic_DNA"/>
</dbReference>
<dbReference type="PANTHER" id="PTHR47152">
    <property type="entry name" value="SLR2084 PROTEIN-RELATED"/>
    <property type="match status" value="1"/>
</dbReference>
<comment type="caution">
    <text evidence="2">The sequence shown here is derived from an EMBL/GenBank/DDBJ whole genome shotgun (WGS) entry which is preliminary data.</text>
</comment>
<dbReference type="RefSeq" id="WP_263745125.1">
    <property type="nucleotide sequence ID" value="NZ_JAOWRF010000134.1"/>
</dbReference>
<evidence type="ECO:0000313" key="2">
    <source>
        <dbReference type="EMBL" id="MCV3213608.1"/>
    </source>
</evidence>
<organism evidence="2 3">
    <name type="scientific">Plectonema radiosum NIES-515</name>
    <dbReference type="NCBI Taxonomy" id="2986073"/>
    <lineage>
        <taxon>Bacteria</taxon>
        <taxon>Bacillati</taxon>
        <taxon>Cyanobacteriota</taxon>
        <taxon>Cyanophyceae</taxon>
        <taxon>Oscillatoriophycideae</taxon>
        <taxon>Oscillatoriales</taxon>
        <taxon>Microcoleaceae</taxon>
        <taxon>Plectonema</taxon>
    </lineage>
</organism>
<dbReference type="InterPro" id="IPR012296">
    <property type="entry name" value="Nuclease_put_TT1808"/>
</dbReference>
<dbReference type="Proteomes" id="UP001526143">
    <property type="component" value="Unassembled WGS sequence"/>
</dbReference>
<feature type="domain" description="Putative restriction endonuclease" evidence="1">
    <location>
        <begin position="32"/>
        <end position="187"/>
    </location>
</feature>
<keyword evidence="2" id="KW-0255">Endonuclease</keyword>
<dbReference type="GO" id="GO:0004519">
    <property type="term" value="F:endonuclease activity"/>
    <property type="evidence" value="ECO:0007669"/>
    <property type="project" value="UniProtKB-KW"/>
</dbReference>
<dbReference type="Pfam" id="PF05685">
    <property type="entry name" value="Uma2"/>
    <property type="match status" value="1"/>
</dbReference>
<evidence type="ECO:0000313" key="3">
    <source>
        <dbReference type="Proteomes" id="UP001526143"/>
    </source>
</evidence>
<gene>
    <name evidence="2" type="ORF">OGM63_08725</name>
</gene>
<proteinExistence type="predicted"/>